<proteinExistence type="predicted"/>
<feature type="compositionally biased region" description="Basic and acidic residues" evidence="1">
    <location>
        <begin position="35"/>
        <end position="45"/>
    </location>
</feature>
<accession>A0A3N0ZAY9</accession>
<sequence>MPQTSSPAPHQHPLEAWRSSVMDILQPEAANDLQWQRKEQRDGDTSGHPVPSLSNEELTSFIISLAHSFAGLRQEVNELKLPVTQLHSAQRDTTPGICKDGDRTEQPKEITGLQEALTAAGHREQLENATKQDLERELFHTKTLLKTANVELKERDAKVKALEGSLHAARADVQNLTQRFCSIKEELNMVQK</sequence>
<protein>
    <submittedName>
        <fullName evidence="2">Uncharacterized protein</fullName>
    </submittedName>
</protein>
<dbReference type="OrthoDB" id="8940473at2759"/>
<reference evidence="2 3" key="1">
    <citation type="submission" date="2018-10" db="EMBL/GenBank/DDBJ databases">
        <title>Genome assembly for a Yunnan-Guizhou Plateau 3E fish, Anabarilius grahami (Regan), and its evolutionary and genetic applications.</title>
        <authorList>
            <person name="Jiang W."/>
        </authorList>
    </citation>
    <scope>NUCLEOTIDE SEQUENCE [LARGE SCALE GENOMIC DNA]</scope>
    <source>
        <strain evidence="2">AG-KIZ</strain>
        <tissue evidence="2">Muscle</tissue>
    </source>
</reference>
<dbReference type="Proteomes" id="UP000281406">
    <property type="component" value="Unassembled WGS sequence"/>
</dbReference>
<keyword evidence="3" id="KW-1185">Reference proteome</keyword>
<dbReference type="AlphaFoldDB" id="A0A3N0ZAY9"/>
<organism evidence="2 3">
    <name type="scientific">Anabarilius grahami</name>
    <name type="common">Kanglang fish</name>
    <name type="synonym">Barilius grahami</name>
    <dbReference type="NCBI Taxonomy" id="495550"/>
    <lineage>
        <taxon>Eukaryota</taxon>
        <taxon>Metazoa</taxon>
        <taxon>Chordata</taxon>
        <taxon>Craniata</taxon>
        <taxon>Vertebrata</taxon>
        <taxon>Euteleostomi</taxon>
        <taxon>Actinopterygii</taxon>
        <taxon>Neopterygii</taxon>
        <taxon>Teleostei</taxon>
        <taxon>Ostariophysi</taxon>
        <taxon>Cypriniformes</taxon>
        <taxon>Xenocyprididae</taxon>
        <taxon>Xenocypridinae</taxon>
        <taxon>Xenocypridinae incertae sedis</taxon>
        <taxon>Anabarilius</taxon>
    </lineage>
</organism>
<evidence type="ECO:0000313" key="2">
    <source>
        <dbReference type="EMBL" id="ROL55595.1"/>
    </source>
</evidence>
<evidence type="ECO:0000256" key="1">
    <source>
        <dbReference type="SAM" id="MobiDB-lite"/>
    </source>
</evidence>
<name>A0A3N0ZAY9_ANAGA</name>
<comment type="caution">
    <text evidence="2">The sequence shown here is derived from an EMBL/GenBank/DDBJ whole genome shotgun (WGS) entry which is preliminary data.</text>
</comment>
<feature type="region of interest" description="Disordered" evidence="1">
    <location>
        <begin position="1"/>
        <end position="53"/>
    </location>
</feature>
<gene>
    <name evidence="2" type="ORF">DPX16_23612</name>
</gene>
<evidence type="ECO:0000313" key="3">
    <source>
        <dbReference type="Proteomes" id="UP000281406"/>
    </source>
</evidence>
<dbReference type="EMBL" id="RJVU01000082">
    <property type="protein sequence ID" value="ROL55595.1"/>
    <property type="molecule type" value="Genomic_DNA"/>
</dbReference>